<dbReference type="RefSeq" id="YP_010780521.1">
    <property type="nucleotide sequence ID" value="NC_075038.1"/>
</dbReference>
<dbReference type="EMBL" id="MF405918">
    <property type="protein sequence ID" value="QKU33911.1"/>
    <property type="molecule type" value="Genomic_DNA"/>
</dbReference>
<name>A0A6N1NWJ2_9VIRU</name>
<protein>
    <submittedName>
        <fullName evidence="1">Putative ORFan</fullName>
    </submittedName>
</protein>
<reference evidence="1" key="2">
    <citation type="journal article" date="2018" name="Nat. Commun.">
        <title>Tailed giant Tupanvirus possesses the most complete translational apparatus of the known virosphere.</title>
        <authorList>
            <person name="Abrahao J."/>
            <person name="Silva L."/>
            <person name="Silva L.S."/>
            <person name="Khalil J.Y.B."/>
            <person name="Rodrigues R."/>
            <person name="Arantes T."/>
            <person name="Assis F."/>
            <person name="Boratto P."/>
            <person name="Andrade M."/>
            <person name="Kroon E.G."/>
            <person name="Ribeiro B."/>
            <person name="Bergier I."/>
            <person name="Seligmann H."/>
            <person name="Ghigo E."/>
            <person name="Colson P."/>
            <person name="Levasseur A."/>
            <person name="Kroemer G."/>
            <person name="Raoult D."/>
            <person name="La Scola B."/>
        </authorList>
    </citation>
    <scope>NUCLEOTIDE SEQUENCE [LARGE SCALE GENOMIC DNA]</scope>
    <source>
        <strain evidence="1">Deep ocean</strain>
    </source>
</reference>
<dbReference type="KEGG" id="vg:80517212"/>
<evidence type="ECO:0000313" key="1">
    <source>
        <dbReference type="EMBL" id="QKU33911.1"/>
    </source>
</evidence>
<reference evidence="1" key="1">
    <citation type="submission" date="2017-06" db="EMBL/GenBank/DDBJ databases">
        <authorList>
            <person name="Assis F.L."/>
            <person name="Abrahao J.S."/>
            <person name="Silva L."/>
            <person name="Khalil J.B."/>
            <person name="Rodrigues R."/>
            <person name="Silva L.S."/>
            <person name="Boratto P."/>
            <person name="Andrade M."/>
            <person name="Kroon E.G."/>
            <person name="Ribeiro B."/>
            <person name="Bergier I."/>
            <person name="Seligmann H."/>
            <person name="Ghigo E."/>
            <person name="Colson P."/>
            <person name="Levasseur A."/>
            <person name="Raoult D."/>
            <person name="Scola B.L."/>
        </authorList>
    </citation>
    <scope>NUCLEOTIDE SEQUENCE</scope>
    <source>
        <strain evidence="1">Deep ocean</strain>
    </source>
</reference>
<proteinExistence type="predicted"/>
<accession>A0A6N1NWJ2</accession>
<organism evidence="1">
    <name type="scientific">Tupanvirus deep ocean</name>
    <dbReference type="NCBI Taxonomy" id="2126984"/>
    <lineage>
        <taxon>Viruses</taxon>
        <taxon>Varidnaviria</taxon>
        <taxon>Bamfordvirae</taxon>
        <taxon>Nucleocytoviricota</taxon>
        <taxon>Megaviricetes</taxon>
        <taxon>Imitervirales</taxon>
        <taxon>Mimiviridae</taxon>
        <taxon>Megamimivirinae</taxon>
        <taxon>Tupanvirus</taxon>
        <taxon>Tupanvirus altamarinense</taxon>
    </lineage>
</organism>
<dbReference type="GeneID" id="80517212"/>
<sequence length="365" mass="42743">MNKIDYHKLEVTKNVNYQISIITTVDNIMRISIINDPNFGRITLKGSTNYKINYYCLTNGYVYIKCEHTNDYQIQYNRSNIKISQIYVSEILRPAFLEDLKKCYDLVDYYDEYAPAIFYGVMTLKDLNIIMKNKSLKIIIWIGGDINYNIENKPIRSKNIINIVDILKRTPRAKHIAISSFIMRDLVNMNVPFQFVPFMGINFDLYKPVPKGNSIYLYTDLHSEGTYGRELYQKLMEKYKNINFIVACCKFSYDRIIRNKIPLKYDIKYYKKEQLVQEIYPKCFVGLRLTTHDGLAATVQELGLLGIKTIHNGSSPSSLNYNNFDDICKHIDNEMKSIGTIDYDTADKVKQYLTIDKKFFEIDSH</sequence>